<dbReference type="SUPFAM" id="SSF49265">
    <property type="entry name" value="Fibronectin type III"/>
    <property type="match status" value="2"/>
</dbReference>
<dbReference type="Proteomes" id="UP000636010">
    <property type="component" value="Unassembled WGS sequence"/>
</dbReference>
<gene>
    <name evidence="3" type="ORF">GCM10011506_28000</name>
</gene>
<dbReference type="InterPro" id="IPR013783">
    <property type="entry name" value="Ig-like_fold"/>
</dbReference>
<feature type="domain" description="Fibronectin type-III" evidence="2">
    <location>
        <begin position="528"/>
        <end position="618"/>
    </location>
</feature>
<reference evidence="4" key="1">
    <citation type="journal article" date="2019" name="Int. J. Syst. Evol. Microbiol.">
        <title>The Global Catalogue of Microorganisms (GCM) 10K type strain sequencing project: providing services to taxonomists for standard genome sequencing and annotation.</title>
        <authorList>
            <consortium name="The Broad Institute Genomics Platform"/>
            <consortium name="The Broad Institute Genome Sequencing Center for Infectious Disease"/>
            <person name="Wu L."/>
            <person name="Ma J."/>
        </authorList>
    </citation>
    <scope>NUCLEOTIDE SEQUENCE [LARGE SCALE GENOMIC DNA]</scope>
    <source>
        <strain evidence="4">CGMCC 1.10832</strain>
    </source>
</reference>
<dbReference type="Gene3D" id="2.60.40.10">
    <property type="entry name" value="Immunoglobulins"/>
    <property type="match status" value="3"/>
</dbReference>
<evidence type="ECO:0000259" key="2">
    <source>
        <dbReference type="PROSITE" id="PS50853"/>
    </source>
</evidence>
<accession>A0ABQ1MHE2</accession>
<dbReference type="Gene3D" id="2.180.10.10">
    <property type="entry name" value="RHS repeat-associated core"/>
    <property type="match status" value="3"/>
</dbReference>
<proteinExistence type="predicted"/>
<protein>
    <recommendedName>
        <fullName evidence="2">Fibronectin type-III domain-containing protein</fullName>
    </recommendedName>
</protein>
<dbReference type="SMART" id="SM00060">
    <property type="entry name" value="FN3"/>
    <property type="match status" value="3"/>
</dbReference>
<organism evidence="3 4">
    <name type="scientific">Marivirga lumbricoides</name>
    <dbReference type="NCBI Taxonomy" id="1046115"/>
    <lineage>
        <taxon>Bacteria</taxon>
        <taxon>Pseudomonadati</taxon>
        <taxon>Bacteroidota</taxon>
        <taxon>Cytophagia</taxon>
        <taxon>Cytophagales</taxon>
        <taxon>Marivirgaceae</taxon>
        <taxon>Marivirga</taxon>
    </lineage>
</organism>
<keyword evidence="4" id="KW-1185">Reference proteome</keyword>
<feature type="region of interest" description="Disordered" evidence="1">
    <location>
        <begin position="2145"/>
        <end position="2173"/>
    </location>
</feature>
<dbReference type="Pfam" id="PF00041">
    <property type="entry name" value="fn3"/>
    <property type="match status" value="1"/>
</dbReference>
<dbReference type="EMBL" id="BMEC01000009">
    <property type="protein sequence ID" value="GGC40830.1"/>
    <property type="molecule type" value="Genomic_DNA"/>
</dbReference>
<evidence type="ECO:0000313" key="4">
    <source>
        <dbReference type="Proteomes" id="UP000636010"/>
    </source>
</evidence>
<dbReference type="CDD" id="cd00063">
    <property type="entry name" value="FN3"/>
    <property type="match status" value="2"/>
</dbReference>
<name>A0ABQ1MHE2_9BACT</name>
<evidence type="ECO:0000256" key="1">
    <source>
        <dbReference type="SAM" id="MobiDB-lite"/>
    </source>
</evidence>
<dbReference type="Pfam" id="PF20041">
    <property type="entry name" value="DUF6443"/>
    <property type="match status" value="1"/>
</dbReference>
<dbReference type="InterPro" id="IPR022385">
    <property type="entry name" value="Rhs_assc_core"/>
</dbReference>
<dbReference type="InterPro" id="IPR045619">
    <property type="entry name" value="DUF6443"/>
</dbReference>
<sequence>MGETQVNTTDYYSYELEWKYNGAIVSPPANGTHSWTLYGGNSVTSGVNYNVIKWNGSGSLLYEYNAGGVYYYSIIEIGVNSCAETPNLSFSIDQNECAPRKLSYQGSPPNGVKWYWQTSSSGTNTSNFSNSINITSEGTYFVRPYNVGLSCWGITTRSFTVNNVYAPPSNPTEPTASEDVCGSKALFHENPPDGIIWYWQGTNPNGKSMSNSEVGLAQESGTYYLRAYNPSTGCWSIGSSSIVVEIIDVAEPNEPIVSTNTCGPKTLEKEGVPQNGEKWYWQGKNANGTDYTSNDAKNANYEVTETGTYYLRSRSQEGCWGKATGKYVEVYIPSAPEAPTVISFDNVTQSSFTAIWNEVLYANSYNVLISENEEFATILASKEVLSTNVTFTNLQPGKTYYCRVKAYKDCISSNSNLESSITLVPPAPLAQNPSNINSTYFEVNWDESLGAEEYFFDIATDPNFNNFVYQNIITTANDGFSGDPLGSITVYDNINLYQNSYYYRIRAANSNGTSNNSETIKVFQFPVPPIANQPNFIDYNSFIATWADENNFENQEYIIQLSTSKTFNNIISQVITASDEYNFNNLSSGFDYYYRVATKNSTSISEFSNVVKVLTSTNYNFIKEKIIKKSGITDESEINGLLNHENLTRTEYYDGFHRPILKVFEHFNPNFFDRVQLTKYDDFGRVSKSYLPFLSNNSENIFHQTESQQLSFYKSLENNVATTDYPYSEISYEPSPLNRPVAQYAPGEDWAKEQGNVPVTTDYLISTTADNVKRFTIDNGQLTKSTPYGNGAFEKLLVTDENGNQSATFTDAFGKTLLKRNYGEGSDQFDTYYIYDIYDNLRFVIQPEAARQITGTSGTVDSNLLKQFAFQYHYDGRNRMIWKKVPGAEPVIMIYDDRDRLVLTQDGEQKKVNKFSFTKYDALNRPIMTGEKVITTPVATIRNNLTGTGWTSDPYETTGGNLFSYTNNSYPSVSEADIYTVTYYDNYDFRSAAEMDDSDYDYSANGVANEFAQNNLVKGQVTGSLTRVLGTEEMLGSINYYDERYRLVQNISQQPGAKLISTNNGYDFVGNLIARKEGGINELQPVIWSGMVGVFANDDNQLVKNTETSWDNAGAHSQGYLEPNEDGYVRFLEDVGFTSTNRKMIGLSTDNTTQNYKDITYALQIASDGKVKIWHNGSNVYISESGYTRGDYFEIGRYNGKIYFEQNGRLLYEITADASEKLRVDASIYHSQAFISQVKSTFSERDDNKKLIISENFTYDHADRLMEMYHEVSKPVKWESLTGLDTDYNQDLVHTGNEGYENSGAYSLQKLEVSKNGFFRVTIEAVDRYLIGLNDNPVNTGYTDMDYAIYVAGNGQLYIYENGGRKTNAGLAYYQIGDHVSIVKIGDRIHYQHNGQIFFTSTKTVVTDLFPDVTTYYVGGKISNATVSNTGSQLMVSNEYNELGELITKNLHATTSSIGGTQGGHNFAQSVDYRYNIRGWLERINHADLSADNANEATDLFGMELGYTDNFGMAAAPQYNGNIAAVKWGSKRNDMTETETVLQNAYGYAYDRLNRITEANYFEGPGHTPSQKYQLRINEYDYNGNIKQLERRDITGNRMDNLQYQYWSSNQVQWVKDYSTNEAGFRDGNPSGIDYSYDDNGNMISDKNKEISTISYNYLNLPEEVTFDNGNQIRYIYDASGIKHRQEVYEGNALIKATDYIGSLIVENDVLQFIQTAEGRIVPQEVDGEEKNEYQYHLKDHLGNVRTTFAVRDDEYATDFETASNPYFDNYDQVTKLASALKRSGNTSHRLAGGSNETVGLMKSLYVSKGDKVKAEVYGKYIAATNQDDAINTGALITALVNMLSGGAVTGEGNVVSDNLTSSYTSAAIADNSNEQSPRAYLNYIMLDKHFNYLNSGFDRLSTSAEDPGDGSGTHQKLSFEEILIDQDGYLIVFLSNESQQTVEVFWDDFRVDHHHNAVLQADDYYPFGLTFNSYQRSYSKANNFKYNGIENIPDFDLNINMYTFRTYDPALGRWWQIDPLYKHFESPYATVTNNPIRYMDLLGLDTLRTTDAGFDWKNVKNDDVVIDQHVMAEVQVNGTNQRSSSWLTSFFPYQTVVHRDPNSSYGPDPDVKSFDPNKTTISIDLSALDFILFLLNKSNPFKISNSKRKKDATDSRSTGKTSNDIKPKDPSIKGIKALQEAMSESNESQKGASPYDTVSAKTRLGNTWDNNLKRVDSVKLNGEFIKLIQTPINVYGQIIGSPSDLK</sequence>
<dbReference type="InterPro" id="IPR036116">
    <property type="entry name" value="FN3_sf"/>
</dbReference>
<dbReference type="NCBIfam" id="TIGR03696">
    <property type="entry name" value="Rhs_assc_core"/>
    <property type="match status" value="1"/>
</dbReference>
<dbReference type="RefSeq" id="WP_188464526.1">
    <property type="nucleotide sequence ID" value="NZ_BAABHU010000009.1"/>
</dbReference>
<feature type="domain" description="Fibronectin type-III" evidence="2">
    <location>
        <begin position="338"/>
        <end position="427"/>
    </location>
</feature>
<dbReference type="PROSITE" id="PS50853">
    <property type="entry name" value="FN3"/>
    <property type="match status" value="2"/>
</dbReference>
<comment type="caution">
    <text evidence="3">The sequence shown here is derived from an EMBL/GenBank/DDBJ whole genome shotgun (WGS) entry which is preliminary data.</text>
</comment>
<evidence type="ECO:0000313" key="3">
    <source>
        <dbReference type="EMBL" id="GGC40830.1"/>
    </source>
</evidence>
<dbReference type="InterPro" id="IPR003961">
    <property type="entry name" value="FN3_dom"/>
</dbReference>